<feature type="transmembrane region" description="Helical" evidence="4">
    <location>
        <begin position="276"/>
        <end position="295"/>
    </location>
</feature>
<evidence type="ECO:0000256" key="1">
    <source>
        <dbReference type="ARBA" id="ARBA00004141"/>
    </source>
</evidence>
<evidence type="ECO:0000313" key="6">
    <source>
        <dbReference type="EMBL" id="KAH7054504.1"/>
    </source>
</evidence>
<keyword evidence="4" id="KW-0812">Transmembrane</keyword>
<reference evidence="6 7" key="1">
    <citation type="journal article" date="2021" name="Nat. Commun.">
        <title>Genetic determinants of endophytism in the Arabidopsis root mycobiome.</title>
        <authorList>
            <person name="Mesny F."/>
            <person name="Miyauchi S."/>
            <person name="Thiergart T."/>
            <person name="Pickel B."/>
            <person name="Atanasova L."/>
            <person name="Karlsson M."/>
            <person name="Huettel B."/>
            <person name="Barry K.W."/>
            <person name="Haridas S."/>
            <person name="Chen C."/>
            <person name="Bauer D."/>
            <person name="Andreopoulos W."/>
            <person name="Pangilinan J."/>
            <person name="LaButti K."/>
            <person name="Riley R."/>
            <person name="Lipzen A."/>
            <person name="Clum A."/>
            <person name="Drula E."/>
            <person name="Henrissat B."/>
            <person name="Kohler A."/>
            <person name="Grigoriev I.V."/>
            <person name="Martin F.M."/>
            <person name="Hacquard S."/>
        </authorList>
    </citation>
    <scope>NUCLEOTIDE SEQUENCE [LARGE SCALE GENOMIC DNA]</scope>
    <source>
        <strain evidence="6 7">MPI-SDFR-AT-0080</strain>
    </source>
</reference>
<feature type="transmembrane region" description="Helical" evidence="4">
    <location>
        <begin position="132"/>
        <end position="159"/>
    </location>
</feature>
<accession>A0ABQ8GFR8</accession>
<dbReference type="PROSITE" id="PS50850">
    <property type="entry name" value="MFS"/>
    <property type="match status" value="1"/>
</dbReference>
<comment type="subcellular location">
    <subcellularLocation>
        <location evidence="1">Membrane</location>
        <topology evidence="1">Multi-pass membrane protein</topology>
    </subcellularLocation>
</comment>
<keyword evidence="4" id="KW-1133">Transmembrane helix</keyword>
<feature type="transmembrane region" description="Helical" evidence="4">
    <location>
        <begin position="194"/>
        <end position="216"/>
    </location>
</feature>
<dbReference type="PANTHER" id="PTHR11360:SF234">
    <property type="entry name" value="MFS-TYPE TRANSPORTER DBAD-RELATED"/>
    <property type="match status" value="1"/>
</dbReference>
<feature type="transmembrane region" description="Helical" evidence="4">
    <location>
        <begin position="166"/>
        <end position="188"/>
    </location>
</feature>
<feature type="domain" description="Major facilitator superfamily (MFS) profile" evidence="5">
    <location>
        <begin position="37"/>
        <end position="425"/>
    </location>
</feature>
<dbReference type="InterPro" id="IPR020846">
    <property type="entry name" value="MFS_dom"/>
</dbReference>
<feature type="transmembrane region" description="Helical" evidence="4">
    <location>
        <begin position="77"/>
        <end position="100"/>
    </location>
</feature>
<evidence type="ECO:0000256" key="2">
    <source>
        <dbReference type="ARBA" id="ARBA00006727"/>
    </source>
</evidence>
<dbReference type="InterPro" id="IPR011701">
    <property type="entry name" value="MFS"/>
</dbReference>
<evidence type="ECO:0000259" key="5">
    <source>
        <dbReference type="PROSITE" id="PS50850"/>
    </source>
</evidence>
<keyword evidence="4" id="KW-0472">Membrane</keyword>
<comment type="caution">
    <text evidence="6">The sequence shown here is derived from an EMBL/GenBank/DDBJ whole genome shotgun (WGS) entry which is preliminary data.</text>
</comment>
<feature type="transmembrane region" description="Helical" evidence="4">
    <location>
        <begin position="307"/>
        <end position="325"/>
    </location>
</feature>
<feature type="transmembrane region" description="Helical" evidence="4">
    <location>
        <begin position="46"/>
        <end position="65"/>
    </location>
</feature>
<dbReference type="Proteomes" id="UP000774617">
    <property type="component" value="Unassembled WGS sequence"/>
</dbReference>
<dbReference type="EMBL" id="JAGTJR010000009">
    <property type="protein sequence ID" value="KAH7054504.1"/>
    <property type="molecule type" value="Genomic_DNA"/>
</dbReference>
<sequence length="426" mass="45328">MGKSSQNSSETVLSEPESFELSASPIPNPPPDGGLQAWLQVLGAHLLFFSSSGIVSAFGAFQTFYESHYLTSSSPSAISWIGTIQGFLLIVIGTFTGPVYDSGYLRTLINTGAFLITFGLLMASVSTEYYQILLSLGICTGLGCGCLFIPSVAVAATYFSSKRAIATGLAAAGGSIGGIIFPIVFRLLIEEVGYGWATRVMAFIVLTTLSVSLLVLRPRALPTKKRALVDTRALQDFPFILFSFALFFMFIGLYVPFFYIPSFARDRLGNTISDNFSFYILSIMNASSVLGRIIPNLLADRFGSFSILIPSTLITSALAFAWIGIDSVASIVVFCVLYGFFSGAIVSLPGTAIVMFCPDLSTIGTRMGMSFGSAGFGLLIGSPIGGRLLQAEEDYSGLQAWSGATVAGSCMILSLALLMHSRALKA</sequence>
<evidence type="ECO:0000256" key="4">
    <source>
        <dbReference type="SAM" id="Phobius"/>
    </source>
</evidence>
<evidence type="ECO:0000313" key="7">
    <source>
        <dbReference type="Proteomes" id="UP000774617"/>
    </source>
</evidence>
<dbReference type="PANTHER" id="PTHR11360">
    <property type="entry name" value="MONOCARBOXYLATE TRANSPORTER"/>
    <property type="match status" value="1"/>
</dbReference>
<dbReference type="InterPro" id="IPR050327">
    <property type="entry name" value="Proton-linked_MCT"/>
</dbReference>
<protein>
    <submittedName>
        <fullName evidence="6">Major facilitator superfamily domain-containing protein</fullName>
    </submittedName>
</protein>
<keyword evidence="7" id="KW-1185">Reference proteome</keyword>
<dbReference type="SUPFAM" id="SSF103473">
    <property type="entry name" value="MFS general substrate transporter"/>
    <property type="match status" value="1"/>
</dbReference>
<feature type="transmembrane region" description="Helical" evidence="4">
    <location>
        <begin position="237"/>
        <end position="256"/>
    </location>
</feature>
<feature type="region of interest" description="Disordered" evidence="3">
    <location>
        <begin position="1"/>
        <end position="26"/>
    </location>
</feature>
<dbReference type="Gene3D" id="1.20.1250.20">
    <property type="entry name" value="MFS general substrate transporter like domains"/>
    <property type="match status" value="2"/>
</dbReference>
<dbReference type="InterPro" id="IPR036259">
    <property type="entry name" value="MFS_trans_sf"/>
</dbReference>
<organism evidence="6 7">
    <name type="scientific">Macrophomina phaseolina</name>
    <dbReference type="NCBI Taxonomy" id="35725"/>
    <lineage>
        <taxon>Eukaryota</taxon>
        <taxon>Fungi</taxon>
        <taxon>Dikarya</taxon>
        <taxon>Ascomycota</taxon>
        <taxon>Pezizomycotina</taxon>
        <taxon>Dothideomycetes</taxon>
        <taxon>Dothideomycetes incertae sedis</taxon>
        <taxon>Botryosphaeriales</taxon>
        <taxon>Botryosphaeriaceae</taxon>
        <taxon>Macrophomina</taxon>
    </lineage>
</organism>
<proteinExistence type="inferred from homology"/>
<feature type="compositionally biased region" description="Polar residues" evidence="3">
    <location>
        <begin position="1"/>
        <end position="12"/>
    </location>
</feature>
<feature type="transmembrane region" description="Helical" evidence="4">
    <location>
        <begin position="107"/>
        <end position="126"/>
    </location>
</feature>
<evidence type="ECO:0000256" key="3">
    <source>
        <dbReference type="SAM" id="MobiDB-lite"/>
    </source>
</evidence>
<gene>
    <name evidence="6" type="ORF">B0J12DRAFT_455008</name>
</gene>
<dbReference type="Pfam" id="PF07690">
    <property type="entry name" value="MFS_1"/>
    <property type="match status" value="1"/>
</dbReference>
<feature type="transmembrane region" description="Helical" evidence="4">
    <location>
        <begin position="398"/>
        <end position="418"/>
    </location>
</feature>
<feature type="transmembrane region" description="Helical" evidence="4">
    <location>
        <begin position="331"/>
        <end position="356"/>
    </location>
</feature>
<feature type="transmembrane region" description="Helical" evidence="4">
    <location>
        <begin position="368"/>
        <end position="386"/>
    </location>
</feature>
<comment type="similarity">
    <text evidence="2">Belongs to the major facilitator superfamily. Monocarboxylate porter (TC 2.A.1.13) family.</text>
</comment>
<name>A0ABQ8GFR8_9PEZI</name>